<feature type="transmembrane region" description="Helical" evidence="25">
    <location>
        <begin position="184"/>
        <end position="202"/>
    </location>
</feature>
<evidence type="ECO:0000256" key="3">
    <source>
        <dbReference type="ARBA" id="ARBA00005364"/>
    </source>
</evidence>
<dbReference type="Proteomes" id="UP001591681">
    <property type="component" value="Unassembled WGS sequence"/>
</dbReference>
<evidence type="ECO:0000256" key="20">
    <source>
        <dbReference type="ARBA" id="ARBA00033627"/>
    </source>
</evidence>
<evidence type="ECO:0000256" key="8">
    <source>
        <dbReference type="ARBA" id="ARBA00022606"/>
    </source>
</evidence>
<keyword evidence="28" id="KW-1185">Reference proteome</keyword>
<dbReference type="AlphaFoldDB" id="A0ABD1JP34"/>
<keyword evidence="4" id="KW-0813">Transport</keyword>
<feature type="transmembrane region" description="Helical" evidence="25">
    <location>
        <begin position="382"/>
        <end position="404"/>
    </location>
</feature>
<evidence type="ECO:0000256" key="10">
    <source>
        <dbReference type="ARBA" id="ARBA00022729"/>
    </source>
</evidence>
<evidence type="ECO:0000256" key="18">
    <source>
        <dbReference type="ARBA" id="ARBA00023136"/>
    </source>
</evidence>
<evidence type="ECO:0000256" key="24">
    <source>
        <dbReference type="ARBA" id="ARBA00082809"/>
    </source>
</evidence>
<dbReference type="GO" id="GO:0042470">
    <property type="term" value="C:melanosome"/>
    <property type="evidence" value="ECO:0007669"/>
    <property type="project" value="UniProtKB-SubCell"/>
</dbReference>
<feature type="transmembrane region" description="Helical" evidence="25">
    <location>
        <begin position="149"/>
        <end position="172"/>
    </location>
</feature>
<evidence type="ECO:0000256" key="17">
    <source>
        <dbReference type="ARBA" id="ARBA00023065"/>
    </source>
</evidence>
<keyword evidence="9 25" id="KW-0812">Transmembrane</keyword>
<dbReference type="InterPro" id="IPR004837">
    <property type="entry name" value="NaCa_Exmemb"/>
</dbReference>
<dbReference type="FunFam" id="1.20.1420.30:FF:000015">
    <property type="entry name" value="sodium/potassium/calcium exchanger 5 isoform X2"/>
    <property type="match status" value="1"/>
</dbReference>
<feature type="transmembrane region" description="Helical" evidence="25">
    <location>
        <begin position="478"/>
        <end position="498"/>
    </location>
</feature>
<evidence type="ECO:0000256" key="5">
    <source>
        <dbReference type="ARBA" id="ARBA00022449"/>
    </source>
</evidence>
<feature type="domain" description="Sodium/calcium exchanger membrane region" evidence="26">
    <location>
        <begin position="86"/>
        <end position="227"/>
    </location>
</feature>
<evidence type="ECO:0000256" key="23">
    <source>
        <dbReference type="ARBA" id="ARBA00081356"/>
    </source>
</evidence>
<evidence type="ECO:0000256" key="11">
    <source>
        <dbReference type="ARBA" id="ARBA00022837"/>
    </source>
</evidence>
<keyword evidence="15" id="KW-0333">Golgi apparatus</keyword>
<feature type="transmembrane region" description="Helical" evidence="25">
    <location>
        <begin position="453"/>
        <end position="471"/>
    </location>
</feature>
<gene>
    <name evidence="27" type="ORF">ACEWY4_015815</name>
</gene>
<dbReference type="GO" id="GO:0015293">
    <property type="term" value="F:symporter activity"/>
    <property type="evidence" value="ECO:0007669"/>
    <property type="project" value="UniProtKB-KW"/>
</dbReference>
<protein>
    <recommendedName>
        <fullName evidence="22">Sodium/potassium/calcium exchanger 5</fullName>
    </recommendedName>
    <alternativeName>
        <fullName evidence="23">Na(+)/K(+)/Ca(2+)-exchange protein 5</fullName>
    </alternativeName>
    <alternativeName>
        <fullName evidence="24">Solute carrier family 24 member 5</fullName>
    </alternativeName>
</protein>
<dbReference type="GO" id="GO:0015297">
    <property type="term" value="F:antiporter activity"/>
    <property type="evidence" value="ECO:0007669"/>
    <property type="project" value="UniProtKB-KW"/>
</dbReference>
<dbReference type="GO" id="GO:0006816">
    <property type="term" value="P:calcium ion transport"/>
    <property type="evidence" value="ECO:0007669"/>
    <property type="project" value="UniProtKB-KW"/>
</dbReference>
<evidence type="ECO:0000313" key="28">
    <source>
        <dbReference type="Proteomes" id="UP001591681"/>
    </source>
</evidence>
<keyword evidence="5" id="KW-0050">Antiport</keyword>
<evidence type="ECO:0000256" key="19">
    <source>
        <dbReference type="ARBA" id="ARBA00023201"/>
    </source>
</evidence>
<comment type="caution">
    <text evidence="27">The sequence shown here is derived from an EMBL/GenBank/DDBJ whole genome shotgun (WGS) entry which is preliminary data.</text>
</comment>
<evidence type="ECO:0000256" key="4">
    <source>
        <dbReference type="ARBA" id="ARBA00022448"/>
    </source>
</evidence>
<dbReference type="EMBL" id="JBHFQA010000013">
    <property type="protein sequence ID" value="KAL2088916.1"/>
    <property type="molecule type" value="Genomic_DNA"/>
</dbReference>
<dbReference type="InterPro" id="IPR004481">
    <property type="entry name" value="K/Na/Ca-exchanger"/>
</dbReference>
<evidence type="ECO:0000256" key="21">
    <source>
        <dbReference type="ARBA" id="ARBA00058187"/>
    </source>
</evidence>
<evidence type="ECO:0000256" key="9">
    <source>
        <dbReference type="ARBA" id="ARBA00022692"/>
    </source>
</evidence>
<dbReference type="PANTHER" id="PTHR10846">
    <property type="entry name" value="SODIUM/POTASSIUM/CALCIUM EXCHANGER"/>
    <property type="match status" value="1"/>
</dbReference>
<organism evidence="27 28">
    <name type="scientific">Coilia grayii</name>
    <name type="common">Gray's grenadier anchovy</name>
    <dbReference type="NCBI Taxonomy" id="363190"/>
    <lineage>
        <taxon>Eukaryota</taxon>
        <taxon>Metazoa</taxon>
        <taxon>Chordata</taxon>
        <taxon>Craniata</taxon>
        <taxon>Vertebrata</taxon>
        <taxon>Euteleostomi</taxon>
        <taxon>Actinopterygii</taxon>
        <taxon>Neopterygii</taxon>
        <taxon>Teleostei</taxon>
        <taxon>Clupei</taxon>
        <taxon>Clupeiformes</taxon>
        <taxon>Clupeoidei</taxon>
        <taxon>Engraulidae</taxon>
        <taxon>Coilinae</taxon>
        <taxon>Coilia</taxon>
    </lineage>
</organism>
<keyword evidence="13" id="KW-0630">Potassium</keyword>
<keyword evidence="14 25" id="KW-1133">Transmembrane helix</keyword>
<evidence type="ECO:0000256" key="2">
    <source>
        <dbReference type="ARBA" id="ARBA00004223"/>
    </source>
</evidence>
<keyword evidence="7" id="KW-0109">Calcium transport</keyword>
<dbReference type="GO" id="GO:0005794">
    <property type="term" value="C:Golgi apparatus"/>
    <property type="evidence" value="ECO:0007669"/>
    <property type="project" value="UniProtKB-SubCell"/>
</dbReference>
<evidence type="ECO:0000259" key="26">
    <source>
        <dbReference type="Pfam" id="PF01699"/>
    </source>
</evidence>
<feature type="transmembrane region" description="Helical" evidence="25">
    <location>
        <begin position="120"/>
        <end position="143"/>
    </location>
</feature>
<comment type="catalytic activity">
    <reaction evidence="20">
        <text>Ca(2+)(out) + K(+)(out) + 4 Na(+)(in) = Ca(2+)(in) + K(+)(in) + 4 Na(+)(out)</text>
        <dbReference type="Rhea" id="RHEA:69967"/>
        <dbReference type="ChEBI" id="CHEBI:29101"/>
        <dbReference type="ChEBI" id="CHEBI:29103"/>
        <dbReference type="ChEBI" id="CHEBI:29108"/>
    </reaction>
</comment>
<evidence type="ECO:0000256" key="1">
    <source>
        <dbReference type="ARBA" id="ARBA00004166"/>
    </source>
</evidence>
<evidence type="ECO:0000256" key="14">
    <source>
        <dbReference type="ARBA" id="ARBA00022989"/>
    </source>
</evidence>
<proteinExistence type="inferred from homology"/>
<evidence type="ECO:0000256" key="15">
    <source>
        <dbReference type="ARBA" id="ARBA00023034"/>
    </source>
</evidence>
<dbReference type="FunFam" id="1.20.1420.30:FF:000009">
    <property type="entry name" value="sodium/potassium/calcium exchanger 5 isoform X2"/>
    <property type="match status" value="1"/>
</dbReference>
<keyword evidence="6" id="KW-0633">Potassium transport</keyword>
<dbReference type="GO" id="GO:0006813">
    <property type="term" value="P:potassium ion transport"/>
    <property type="evidence" value="ECO:0007669"/>
    <property type="project" value="UniProtKB-KW"/>
</dbReference>
<keyword evidence="16" id="KW-0915">Sodium</keyword>
<sequence>MNKKAGSHKKRRRGILLHIFALVLLLYCSVQVLFFISKSFQHLSSPRIRRDTENDTECVFPQSSEFPEGFFTLQERKDGGIVIYFMIIFYMFLAISIVCDDYFLPSLEIISERLGLSQDVAGATFMAAGSSAPELVTAFLGVFVTKGDIGVSTIVGSAVYNLLGICAACGLLTSVVGRLTCWPLFRDCLAYAISVAAVIAIISDNKVYWYEAACLLLVYGVYIVVLCFDIRISEYMMRKFSPCCTCLAKNVEERNEQQPLLGWQGDTSLRMQRRSRTDSGIFQDDSGYSHLSLSLHGLNEIPEDHKSVFKMPENDLRRILWVLSLPAIVLLYLTVPDCRRRFWKKWYMVTFFMSAVWISAFTYVLVWMVTVVGETLSIPDTVMGLTLLAAGTSIPDTVASVLVAREGKADMAMSNIVGSNVFDMLCLGLPWFIKTAFVDTTSPVEVNSTGLLFTAASLLLSIVILFVTVHANGWKLDWRLGIVSLFFYILFATLSILYELGIIGNNPIRACND</sequence>
<evidence type="ECO:0000256" key="13">
    <source>
        <dbReference type="ARBA" id="ARBA00022958"/>
    </source>
</evidence>
<feature type="transmembrane region" description="Helical" evidence="25">
    <location>
        <begin position="81"/>
        <end position="99"/>
    </location>
</feature>
<feature type="domain" description="Sodium/calcium exchanger membrane region" evidence="26">
    <location>
        <begin position="347"/>
        <end position="496"/>
    </location>
</feature>
<feature type="transmembrane region" description="Helical" evidence="25">
    <location>
        <begin position="15"/>
        <end position="36"/>
    </location>
</feature>
<keyword evidence="8" id="KW-0716">Sensory transduction</keyword>
<comment type="similarity">
    <text evidence="3">Belongs to the Ca(2+):cation antiporter (CaCA) (TC 2.A.19) family. SLC24A subfamily.</text>
</comment>
<evidence type="ECO:0000256" key="6">
    <source>
        <dbReference type="ARBA" id="ARBA00022538"/>
    </source>
</evidence>
<keyword evidence="17" id="KW-0406">Ion transport</keyword>
<name>A0ABD1JP34_9TELE</name>
<reference evidence="27 28" key="1">
    <citation type="submission" date="2024-09" db="EMBL/GenBank/DDBJ databases">
        <title>A chromosome-level genome assembly of Gray's grenadier anchovy, Coilia grayii.</title>
        <authorList>
            <person name="Fu Z."/>
        </authorList>
    </citation>
    <scope>NUCLEOTIDE SEQUENCE [LARGE SCALE GENOMIC DNA]</scope>
    <source>
        <strain evidence="27">G4</strain>
        <tissue evidence="27">Muscle</tissue>
    </source>
</reference>
<feature type="transmembrane region" description="Helical" evidence="25">
    <location>
        <begin position="347"/>
        <end position="370"/>
    </location>
</feature>
<dbReference type="Gene3D" id="1.20.1420.30">
    <property type="entry name" value="NCX, central ion-binding region"/>
    <property type="match status" value="2"/>
</dbReference>
<feature type="transmembrane region" description="Helical" evidence="25">
    <location>
        <begin position="416"/>
        <end position="433"/>
    </location>
</feature>
<keyword evidence="19" id="KW-0739">Sodium transport</keyword>
<evidence type="ECO:0000256" key="22">
    <source>
        <dbReference type="ARBA" id="ARBA00069887"/>
    </source>
</evidence>
<evidence type="ECO:0000256" key="25">
    <source>
        <dbReference type="SAM" id="Phobius"/>
    </source>
</evidence>
<feature type="transmembrane region" description="Helical" evidence="25">
    <location>
        <begin position="208"/>
        <end position="230"/>
    </location>
</feature>
<keyword evidence="11" id="KW-0106">Calcium</keyword>
<evidence type="ECO:0000256" key="12">
    <source>
        <dbReference type="ARBA" id="ARBA00022847"/>
    </source>
</evidence>
<dbReference type="InterPro" id="IPR044880">
    <property type="entry name" value="NCX_ion-bd_dom_sf"/>
</dbReference>
<keyword evidence="18 25" id="KW-0472">Membrane</keyword>
<keyword evidence="10" id="KW-0732">Signal</keyword>
<keyword evidence="12" id="KW-0769">Symport</keyword>
<accession>A0ABD1JP34</accession>
<evidence type="ECO:0000313" key="27">
    <source>
        <dbReference type="EMBL" id="KAL2088916.1"/>
    </source>
</evidence>
<evidence type="ECO:0000256" key="7">
    <source>
        <dbReference type="ARBA" id="ARBA00022568"/>
    </source>
</evidence>
<dbReference type="Pfam" id="PF01699">
    <property type="entry name" value="Na_Ca_ex"/>
    <property type="match status" value="2"/>
</dbReference>
<dbReference type="GO" id="GO:0006814">
    <property type="term" value="P:sodium ion transport"/>
    <property type="evidence" value="ECO:0007669"/>
    <property type="project" value="UniProtKB-KW"/>
</dbReference>
<comment type="function">
    <text evidence="21">Calcium, potassium:sodium antiporter that transports 1 Ca(2+) and 1 K(+) to the melanosome in exchange for 4 cytoplasmic Na(+). Involved in pigmentation, possibly by participating in ion transport in melanosomes. Predominant sodium-calcium exchanger in melanocytes.</text>
</comment>
<evidence type="ECO:0000256" key="16">
    <source>
        <dbReference type="ARBA" id="ARBA00023053"/>
    </source>
</evidence>
<dbReference type="PANTHER" id="PTHR10846:SF61">
    <property type="entry name" value="SODIUM_POTASSIUM_CALCIUM EXCHANGER 5"/>
    <property type="match status" value="1"/>
</dbReference>
<dbReference type="NCBIfam" id="TIGR00367">
    <property type="entry name" value="calcium/sodium antiporter"/>
    <property type="match status" value="1"/>
</dbReference>
<comment type="subcellular location">
    <subcellularLocation>
        <location evidence="1">Golgi apparatus</location>
        <location evidence="1">trans-Golgi network membrane</location>
        <topology evidence="1">Multi-pass membrane protein</topology>
    </subcellularLocation>
    <subcellularLocation>
        <location evidence="2">Melanosome</location>
    </subcellularLocation>
</comment>